<dbReference type="PROSITE" id="PS51891">
    <property type="entry name" value="CENP_V_GFA"/>
    <property type="match status" value="1"/>
</dbReference>
<evidence type="ECO:0000256" key="2">
    <source>
        <dbReference type="ARBA" id="ARBA00022723"/>
    </source>
</evidence>
<protein>
    <submittedName>
        <fullName evidence="6">Uncharacterized conserved protein</fullName>
    </submittedName>
</protein>
<evidence type="ECO:0000313" key="6">
    <source>
        <dbReference type="EMBL" id="SIP90286.1"/>
    </source>
</evidence>
<name>A0A1N6NE69_9GAMM</name>
<evidence type="ECO:0000256" key="4">
    <source>
        <dbReference type="ARBA" id="ARBA00023239"/>
    </source>
</evidence>
<dbReference type="Proteomes" id="UP000186895">
    <property type="component" value="Unassembled WGS sequence"/>
</dbReference>
<dbReference type="PANTHER" id="PTHR33337">
    <property type="entry name" value="GFA DOMAIN-CONTAINING PROTEIN"/>
    <property type="match status" value="1"/>
</dbReference>
<evidence type="ECO:0000256" key="1">
    <source>
        <dbReference type="ARBA" id="ARBA00005495"/>
    </source>
</evidence>
<dbReference type="GO" id="GO:0046872">
    <property type="term" value="F:metal ion binding"/>
    <property type="evidence" value="ECO:0007669"/>
    <property type="project" value="UniProtKB-KW"/>
</dbReference>
<sequence length="142" mass="15791">MLKGECNCGAVQFSIQGPLPGLYQCHCSLCQKQSGTASNAGTLVECEYFRWESGAEFIKQWQKPSGFSSHFCRECGSPVPNRFKDYMWVPVGLMSGITTPVVAHICVEDTPAWDQPQDTSRSYPGMPDDIDEFLQFLKSSAH</sequence>
<dbReference type="InterPro" id="IPR006913">
    <property type="entry name" value="CENP-V/GFA"/>
</dbReference>
<evidence type="ECO:0000259" key="5">
    <source>
        <dbReference type="PROSITE" id="PS51891"/>
    </source>
</evidence>
<dbReference type="GO" id="GO:0016846">
    <property type="term" value="F:carbon-sulfur lyase activity"/>
    <property type="evidence" value="ECO:0007669"/>
    <property type="project" value="InterPro"/>
</dbReference>
<comment type="similarity">
    <text evidence="1">Belongs to the Gfa family.</text>
</comment>
<keyword evidence="4" id="KW-0456">Lyase</keyword>
<evidence type="ECO:0000256" key="3">
    <source>
        <dbReference type="ARBA" id="ARBA00022833"/>
    </source>
</evidence>
<dbReference type="AlphaFoldDB" id="A0A1N6NE69"/>
<gene>
    <name evidence="6" type="ORF">SAMN05421647_101249</name>
</gene>
<keyword evidence="3" id="KW-0862">Zinc</keyword>
<dbReference type="SUPFAM" id="SSF51316">
    <property type="entry name" value="Mss4-like"/>
    <property type="match status" value="1"/>
</dbReference>
<reference evidence="6 7" key="1">
    <citation type="submission" date="2017-01" db="EMBL/GenBank/DDBJ databases">
        <authorList>
            <person name="Mah S.A."/>
            <person name="Swanson W.J."/>
            <person name="Moy G.W."/>
            <person name="Vacquier V.D."/>
        </authorList>
    </citation>
    <scope>NUCLEOTIDE SEQUENCE [LARGE SCALE GENOMIC DNA]</scope>
    <source>
        <strain evidence="6 7">DSM 7027</strain>
    </source>
</reference>
<organism evidence="6 7">
    <name type="scientific">Marinobacterium stanieri</name>
    <dbReference type="NCBI Taxonomy" id="49186"/>
    <lineage>
        <taxon>Bacteria</taxon>
        <taxon>Pseudomonadati</taxon>
        <taxon>Pseudomonadota</taxon>
        <taxon>Gammaproteobacteria</taxon>
        <taxon>Oceanospirillales</taxon>
        <taxon>Oceanospirillaceae</taxon>
        <taxon>Marinobacterium</taxon>
    </lineage>
</organism>
<accession>A0A1N6NE69</accession>
<dbReference type="PANTHER" id="PTHR33337:SF40">
    <property type="entry name" value="CENP-V_GFA DOMAIN-CONTAINING PROTEIN-RELATED"/>
    <property type="match status" value="1"/>
</dbReference>
<dbReference type="STRING" id="49186.SAMN05421647_101249"/>
<dbReference type="RefSeq" id="WP_076460196.1">
    <property type="nucleotide sequence ID" value="NZ_FTMN01000001.1"/>
</dbReference>
<dbReference type="EMBL" id="FTMN01000001">
    <property type="protein sequence ID" value="SIP90286.1"/>
    <property type="molecule type" value="Genomic_DNA"/>
</dbReference>
<keyword evidence="2" id="KW-0479">Metal-binding</keyword>
<dbReference type="eggNOG" id="COG3791">
    <property type="taxonomic scope" value="Bacteria"/>
</dbReference>
<dbReference type="InterPro" id="IPR011057">
    <property type="entry name" value="Mss4-like_sf"/>
</dbReference>
<proteinExistence type="inferred from homology"/>
<feature type="domain" description="CENP-V/GFA" evidence="5">
    <location>
        <begin position="2"/>
        <end position="114"/>
    </location>
</feature>
<dbReference type="Pfam" id="PF04828">
    <property type="entry name" value="GFA"/>
    <property type="match status" value="1"/>
</dbReference>
<keyword evidence="7" id="KW-1185">Reference proteome</keyword>
<dbReference type="Gene3D" id="3.90.1590.10">
    <property type="entry name" value="glutathione-dependent formaldehyde- activating enzyme (gfa)"/>
    <property type="match status" value="1"/>
</dbReference>
<evidence type="ECO:0000313" key="7">
    <source>
        <dbReference type="Proteomes" id="UP000186895"/>
    </source>
</evidence>